<comment type="similarity">
    <text evidence="2 8 9 10">Belongs to the NDK family.</text>
</comment>
<proteinExistence type="inferred from homology"/>
<comment type="cofactor">
    <cofactor evidence="1 8">
        <name>Mg(2+)</name>
        <dbReference type="ChEBI" id="CHEBI:18420"/>
    </cofactor>
</comment>
<comment type="subunit">
    <text evidence="8">Homotetramer.</text>
</comment>
<dbReference type="InterPro" id="IPR034907">
    <property type="entry name" value="NDK-like_dom"/>
</dbReference>
<evidence type="ECO:0000256" key="1">
    <source>
        <dbReference type="ARBA" id="ARBA00001946"/>
    </source>
</evidence>
<dbReference type="InterPro" id="IPR036850">
    <property type="entry name" value="NDK-like_dom_sf"/>
</dbReference>
<dbReference type="InterPro" id="IPR001564">
    <property type="entry name" value="Nucleoside_diP_kinase"/>
</dbReference>
<evidence type="ECO:0000256" key="6">
    <source>
        <dbReference type="ARBA" id="ARBA00024802"/>
    </source>
</evidence>
<feature type="domain" description="Nucleoside diphosphate kinase-like" evidence="11">
    <location>
        <begin position="1"/>
        <end position="138"/>
    </location>
</feature>
<protein>
    <recommendedName>
        <fullName evidence="8">Nucleoside diphosphate kinase</fullName>
        <shortName evidence="8">NDK</shortName>
        <shortName evidence="8">NDP kinase</shortName>
        <ecNumber evidence="8">2.7.4.6</ecNumber>
    </recommendedName>
    <alternativeName>
        <fullName evidence="8">Nucleoside-2-P kinase</fullName>
    </alternativeName>
</protein>
<evidence type="ECO:0000313" key="13">
    <source>
        <dbReference type="Proteomes" id="UP000197032"/>
    </source>
</evidence>
<feature type="binding site" evidence="8 9">
    <location>
        <position position="112"/>
    </location>
    <ligand>
        <name>ATP</name>
        <dbReference type="ChEBI" id="CHEBI:30616"/>
    </ligand>
</feature>
<feature type="active site" description="Pros-phosphohistidine intermediate" evidence="8 9">
    <location>
        <position position="115"/>
    </location>
</feature>
<keyword evidence="3 8" id="KW-0808">Transferase</keyword>
<dbReference type="PRINTS" id="PR01243">
    <property type="entry name" value="NUCDPKINASE"/>
</dbReference>
<dbReference type="GO" id="GO:0046872">
    <property type="term" value="F:metal ion binding"/>
    <property type="evidence" value="ECO:0007669"/>
    <property type="project" value="UniProtKB-KW"/>
</dbReference>
<comment type="catalytic activity">
    <reaction evidence="8">
        <text>a ribonucleoside 5'-diphosphate + ATP = a ribonucleoside 5'-triphosphate + ADP</text>
        <dbReference type="Rhea" id="RHEA:18113"/>
        <dbReference type="ChEBI" id="CHEBI:30616"/>
        <dbReference type="ChEBI" id="CHEBI:57930"/>
        <dbReference type="ChEBI" id="CHEBI:61557"/>
        <dbReference type="ChEBI" id="CHEBI:456216"/>
        <dbReference type="EC" id="2.7.4.6"/>
    </reaction>
</comment>
<comment type="function">
    <text evidence="8">Major role in the synthesis of nucleoside triphosphates other than ATP. The ATP gamma phosphate is transferred to the NDP beta phosphate via a ping-pong mechanism, using a phosphorylated active-site intermediate.</text>
</comment>
<comment type="caution">
    <text evidence="12">The sequence shown here is derived from an EMBL/GenBank/DDBJ whole genome shotgun (WGS) entry which is preliminary data.</text>
</comment>
<evidence type="ECO:0000256" key="3">
    <source>
        <dbReference type="ARBA" id="ARBA00022679"/>
    </source>
</evidence>
<evidence type="ECO:0000256" key="5">
    <source>
        <dbReference type="ARBA" id="ARBA00023080"/>
    </source>
</evidence>
<feature type="binding site" evidence="8 9">
    <location>
        <position position="85"/>
    </location>
    <ligand>
        <name>ATP</name>
        <dbReference type="ChEBI" id="CHEBI:30616"/>
    </ligand>
</feature>
<dbReference type="AlphaFoldDB" id="A0A1Z5HSC3"/>
<feature type="binding site" evidence="8 9">
    <location>
        <position position="9"/>
    </location>
    <ligand>
        <name>ATP</name>
        <dbReference type="ChEBI" id="CHEBI:30616"/>
    </ligand>
</feature>
<evidence type="ECO:0000256" key="9">
    <source>
        <dbReference type="PROSITE-ProRule" id="PRU00706"/>
    </source>
</evidence>
<evidence type="ECO:0000256" key="8">
    <source>
        <dbReference type="HAMAP-Rule" id="MF_00451"/>
    </source>
</evidence>
<keyword evidence="5 8" id="KW-0546">Nucleotide metabolism</keyword>
<dbReference type="GO" id="GO:0005737">
    <property type="term" value="C:cytoplasm"/>
    <property type="evidence" value="ECO:0007669"/>
    <property type="project" value="UniProtKB-SubCell"/>
</dbReference>
<dbReference type="HAMAP" id="MF_00451">
    <property type="entry name" value="NDP_kinase"/>
    <property type="match status" value="1"/>
</dbReference>
<name>A0A1Z5HSC3_9FIRM</name>
<evidence type="ECO:0000256" key="2">
    <source>
        <dbReference type="ARBA" id="ARBA00008142"/>
    </source>
</evidence>
<keyword evidence="8" id="KW-0963">Cytoplasm</keyword>
<dbReference type="GO" id="GO:0006241">
    <property type="term" value="P:CTP biosynthetic process"/>
    <property type="evidence" value="ECO:0007669"/>
    <property type="project" value="UniProtKB-UniRule"/>
</dbReference>
<keyword evidence="8" id="KW-0479">Metal-binding</keyword>
<evidence type="ECO:0000256" key="10">
    <source>
        <dbReference type="RuleBase" id="RU004011"/>
    </source>
</evidence>
<reference evidence="13" key="1">
    <citation type="journal article" date="2017" name="Appl. Environ. Microbiol.">
        <title>Genomic analysis of Calderihabitans maritimus KKC1, a thermophilic hydrogenogenic carboxydotrophic bacterium isolated from marine sediment.</title>
        <authorList>
            <person name="Omae K."/>
            <person name="Yoneda Y."/>
            <person name="Fukuyama Y."/>
            <person name="Yoshida T."/>
            <person name="Sako Y."/>
        </authorList>
    </citation>
    <scope>NUCLEOTIDE SEQUENCE [LARGE SCALE GENOMIC DNA]</scope>
    <source>
        <strain evidence="13">KKC1</strain>
    </source>
</reference>
<dbReference type="NCBIfam" id="NF001908">
    <property type="entry name" value="PRK00668.1"/>
    <property type="match status" value="1"/>
</dbReference>
<keyword evidence="8" id="KW-0460">Magnesium</keyword>
<dbReference type="GO" id="GO:0005524">
    <property type="term" value="F:ATP binding"/>
    <property type="evidence" value="ECO:0007669"/>
    <property type="project" value="UniProtKB-UniRule"/>
</dbReference>
<dbReference type="Pfam" id="PF00334">
    <property type="entry name" value="NDK"/>
    <property type="match status" value="1"/>
</dbReference>
<keyword evidence="4 8" id="KW-0418">Kinase</keyword>
<evidence type="ECO:0000256" key="4">
    <source>
        <dbReference type="ARBA" id="ARBA00022777"/>
    </source>
</evidence>
<dbReference type="PROSITE" id="PS51374">
    <property type="entry name" value="NDPK_LIKE"/>
    <property type="match status" value="1"/>
</dbReference>
<dbReference type="EMBL" id="BDGJ01000063">
    <property type="protein sequence ID" value="GAW92225.1"/>
    <property type="molecule type" value="Genomic_DNA"/>
</dbReference>
<evidence type="ECO:0000256" key="7">
    <source>
        <dbReference type="ARBA" id="ARBA00047945"/>
    </source>
</evidence>
<comment type="catalytic activity">
    <reaction evidence="8">
        <text>a 2'-deoxyribonucleoside 5'-diphosphate + ATP = a 2'-deoxyribonucleoside 5'-triphosphate + ADP</text>
        <dbReference type="Rhea" id="RHEA:44640"/>
        <dbReference type="ChEBI" id="CHEBI:30616"/>
        <dbReference type="ChEBI" id="CHEBI:61560"/>
        <dbReference type="ChEBI" id="CHEBI:73316"/>
        <dbReference type="ChEBI" id="CHEBI:456216"/>
        <dbReference type="EC" id="2.7.4.6"/>
    </reaction>
</comment>
<dbReference type="PANTHER" id="PTHR11349">
    <property type="entry name" value="NUCLEOSIDE DIPHOSPHATE KINASE"/>
    <property type="match status" value="1"/>
</dbReference>
<dbReference type="Gene3D" id="3.30.70.141">
    <property type="entry name" value="Nucleoside diphosphate kinase-like domain"/>
    <property type="match status" value="1"/>
</dbReference>
<dbReference type="FunFam" id="3.30.70.141:FF:000002">
    <property type="entry name" value="Nucleoside diphosphate kinase"/>
    <property type="match status" value="1"/>
</dbReference>
<dbReference type="SMART" id="SM00562">
    <property type="entry name" value="NDK"/>
    <property type="match status" value="1"/>
</dbReference>
<keyword evidence="13" id="KW-1185">Reference proteome</keyword>
<dbReference type="Proteomes" id="UP000197032">
    <property type="component" value="Unassembled WGS sequence"/>
</dbReference>
<keyword evidence="8" id="KW-0067">ATP-binding</keyword>
<evidence type="ECO:0000259" key="11">
    <source>
        <dbReference type="SMART" id="SM00562"/>
    </source>
</evidence>
<dbReference type="CDD" id="cd04413">
    <property type="entry name" value="NDPk_I"/>
    <property type="match status" value="1"/>
</dbReference>
<keyword evidence="8" id="KW-0547">Nucleotide-binding</keyword>
<keyword evidence="8" id="KW-0597">Phosphoprotein</keyword>
<comment type="catalytic activity">
    <reaction evidence="7">
        <text>dZDP + ATP = dZTP + ADP</text>
        <dbReference type="Rhea" id="RHEA:67644"/>
        <dbReference type="ChEBI" id="CHEBI:30616"/>
        <dbReference type="ChEBI" id="CHEBI:172929"/>
        <dbReference type="ChEBI" id="CHEBI:172931"/>
        <dbReference type="ChEBI" id="CHEBI:456216"/>
    </reaction>
</comment>
<evidence type="ECO:0000313" key="12">
    <source>
        <dbReference type="EMBL" id="GAW92225.1"/>
    </source>
</evidence>
<sequence>MERTFVMIKPDGVQRNLIGKIISRFEDKGYRIVAMKLMQVTRDLAERHYEEHRGKPFFESLIDYITSGPVVVMVLEGKDVVAGVRKMNGATNPAEAAPGTIRGDYALDIGRNVIHGADSVESAQREISIYFKEEELLNYEKVTEKWIYEYE</sequence>
<dbReference type="GO" id="GO:0004550">
    <property type="term" value="F:nucleoside diphosphate kinase activity"/>
    <property type="evidence" value="ECO:0007669"/>
    <property type="project" value="UniProtKB-UniRule"/>
</dbReference>
<feature type="binding site" evidence="8 9">
    <location>
        <position position="102"/>
    </location>
    <ligand>
        <name>ATP</name>
        <dbReference type="ChEBI" id="CHEBI:30616"/>
    </ligand>
</feature>
<dbReference type="EC" id="2.7.4.6" evidence="8"/>
<dbReference type="GO" id="GO:0006228">
    <property type="term" value="P:UTP biosynthetic process"/>
    <property type="evidence" value="ECO:0007669"/>
    <property type="project" value="UniProtKB-UniRule"/>
</dbReference>
<gene>
    <name evidence="8" type="primary">ndk</name>
    <name evidence="12" type="ORF">KKC1_13830</name>
</gene>
<accession>A0A1Z5HSC3</accession>
<dbReference type="OrthoDB" id="9801161at2"/>
<organism evidence="12 13">
    <name type="scientific">Calderihabitans maritimus</name>
    <dbReference type="NCBI Taxonomy" id="1246530"/>
    <lineage>
        <taxon>Bacteria</taxon>
        <taxon>Bacillati</taxon>
        <taxon>Bacillota</taxon>
        <taxon>Clostridia</taxon>
        <taxon>Neomoorellales</taxon>
        <taxon>Calderihabitantaceae</taxon>
        <taxon>Calderihabitans</taxon>
    </lineage>
</organism>
<dbReference type="SUPFAM" id="SSF54919">
    <property type="entry name" value="Nucleoside diphosphate kinase, NDK"/>
    <property type="match status" value="1"/>
</dbReference>
<comment type="subcellular location">
    <subcellularLocation>
        <location evidence="8">Cytoplasm</location>
    </subcellularLocation>
</comment>
<feature type="binding site" evidence="8 9">
    <location>
        <position position="57"/>
    </location>
    <ligand>
        <name>ATP</name>
        <dbReference type="ChEBI" id="CHEBI:30616"/>
    </ligand>
</feature>
<feature type="binding site" evidence="8 9">
    <location>
        <position position="91"/>
    </location>
    <ligand>
        <name>ATP</name>
        <dbReference type="ChEBI" id="CHEBI:30616"/>
    </ligand>
</feature>
<dbReference type="RefSeq" id="WP_088553626.1">
    <property type="nucleotide sequence ID" value="NZ_BDGJ01000063.1"/>
</dbReference>
<comment type="function">
    <text evidence="6">(Microbial infection) Catalyzes the phosphorylation of dZDP to dZTP, when the bacterium is infected by a phage that produces the substrate for the synthesis of dZTP (2- amino-2'-deoxyadenosine 5'-triphosphate), which is then used by the phage as a DNA polymerase substrate.</text>
</comment>
<dbReference type="GO" id="GO:0006183">
    <property type="term" value="P:GTP biosynthetic process"/>
    <property type="evidence" value="ECO:0007669"/>
    <property type="project" value="UniProtKB-UniRule"/>
</dbReference>